<reference evidence="2" key="1">
    <citation type="submission" date="2020-02" db="EMBL/GenBank/DDBJ databases">
        <authorList>
            <person name="Meier V. D."/>
        </authorList>
    </citation>
    <scope>NUCLEOTIDE SEQUENCE</scope>
    <source>
        <strain evidence="2">AVDCRST_MAG93</strain>
    </source>
</reference>
<sequence length="259" mass="27692">MRRGGPYAFIVAALILLNFAQASQPGNDAVAYELSLRSPSGAVLPRLRLPDRQAVAVKVNQELEALASGLRCPESTKHIGPRVYRSRASVTYAANDVLSVSIHVAYDCGGAYPTGDVNLSVTYDLRTGERVPFKMLFANYGRDEARIVRALLPALKAAGMAVSGQCAEVLTAENLSSYSFAYSLSRTGLTAQPNFPHAIEACSREVTVLFGHLEALARTNGVLARVANAGRISETASDLTVDPSRLSCGDSSGHHQHVY</sequence>
<evidence type="ECO:0008006" key="3">
    <source>
        <dbReference type="Google" id="ProtNLM"/>
    </source>
</evidence>
<proteinExistence type="predicted"/>
<gene>
    <name evidence="2" type="ORF">AVDCRST_MAG93-1967</name>
</gene>
<evidence type="ECO:0000256" key="1">
    <source>
        <dbReference type="SAM" id="SignalP"/>
    </source>
</evidence>
<accession>A0A6J4IPJ8</accession>
<protein>
    <recommendedName>
        <fullName evidence="3">DUF3298 domain-containing protein</fullName>
    </recommendedName>
</protein>
<keyword evidence="1" id="KW-0732">Signal</keyword>
<feature type="signal peptide" evidence="1">
    <location>
        <begin position="1"/>
        <end position="22"/>
    </location>
</feature>
<evidence type="ECO:0000313" key="2">
    <source>
        <dbReference type="EMBL" id="CAA9255891.1"/>
    </source>
</evidence>
<dbReference type="EMBL" id="CADCTR010000670">
    <property type="protein sequence ID" value="CAA9255891.1"/>
    <property type="molecule type" value="Genomic_DNA"/>
</dbReference>
<organism evidence="2">
    <name type="scientific">uncultured Chloroflexia bacterium</name>
    <dbReference type="NCBI Taxonomy" id="1672391"/>
    <lineage>
        <taxon>Bacteria</taxon>
        <taxon>Bacillati</taxon>
        <taxon>Chloroflexota</taxon>
        <taxon>Chloroflexia</taxon>
        <taxon>environmental samples</taxon>
    </lineage>
</organism>
<feature type="chain" id="PRO_5026841954" description="DUF3298 domain-containing protein" evidence="1">
    <location>
        <begin position="23"/>
        <end position="259"/>
    </location>
</feature>
<name>A0A6J4IPJ8_9CHLR</name>
<dbReference type="AlphaFoldDB" id="A0A6J4IPJ8"/>